<protein>
    <submittedName>
        <fullName evidence="2">Uncharacterized protein</fullName>
    </submittedName>
</protein>
<gene>
    <name evidence="2" type="ORF">SEMRO_1288_G259600.1</name>
</gene>
<feature type="region of interest" description="Disordered" evidence="1">
    <location>
        <begin position="81"/>
        <end position="119"/>
    </location>
</feature>
<comment type="caution">
    <text evidence="2">The sequence shown here is derived from an EMBL/GenBank/DDBJ whole genome shotgun (WGS) entry which is preliminary data.</text>
</comment>
<evidence type="ECO:0000313" key="2">
    <source>
        <dbReference type="EMBL" id="CAB9522300.1"/>
    </source>
</evidence>
<proteinExistence type="predicted"/>
<evidence type="ECO:0000313" key="3">
    <source>
        <dbReference type="Proteomes" id="UP001153069"/>
    </source>
</evidence>
<sequence>MSPYTNPLQLKTSNAPQHNLTLLNQEPQHETSLFETTKMKSTIGKDDQTRKQPFAKMGRLLLKSILPDRPRNLTAWRPLAKLGKRMFRQPSQQAKPRTELRSRQKKANSDEERQEAHVQNEIALNPLRSVWGLVEQYMDADSVFNMASTCSTAHCLFRETESFTKPSLPHILHHQARAPKIYYEIDPTKPRLGRERKMVQVKHSFLVLLMESPEVDGDYRKVQLHFIFDYPTKQKYAMLLPFVYMPVMSNTRVHIDGYGYNTNKEAWMKVPVEPSTRVTALMKQAITKCHEELLQ</sequence>
<dbReference type="Proteomes" id="UP001153069">
    <property type="component" value="Unassembled WGS sequence"/>
</dbReference>
<name>A0A9N8EL17_9STRA</name>
<dbReference type="AlphaFoldDB" id="A0A9N8EL17"/>
<dbReference type="EMBL" id="CAICTM010001286">
    <property type="protein sequence ID" value="CAB9522300.1"/>
    <property type="molecule type" value="Genomic_DNA"/>
</dbReference>
<accession>A0A9N8EL17</accession>
<keyword evidence="3" id="KW-1185">Reference proteome</keyword>
<reference evidence="2" key="1">
    <citation type="submission" date="2020-06" db="EMBL/GenBank/DDBJ databases">
        <authorList>
            <consortium name="Plant Systems Biology data submission"/>
        </authorList>
    </citation>
    <scope>NUCLEOTIDE SEQUENCE</scope>
    <source>
        <strain evidence="2">D6</strain>
    </source>
</reference>
<organism evidence="2 3">
    <name type="scientific">Seminavis robusta</name>
    <dbReference type="NCBI Taxonomy" id="568900"/>
    <lineage>
        <taxon>Eukaryota</taxon>
        <taxon>Sar</taxon>
        <taxon>Stramenopiles</taxon>
        <taxon>Ochrophyta</taxon>
        <taxon>Bacillariophyta</taxon>
        <taxon>Bacillariophyceae</taxon>
        <taxon>Bacillariophycidae</taxon>
        <taxon>Naviculales</taxon>
        <taxon>Naviculaceae</taxon>
        <taxon>Seminavis</taxon>
    </lineage>
</organism>
<evidence type="ECO:0000256" key="1">
    <source>
        <dbReference type="SAM" id="MobiDB-lite"/>
    </source>
</evidence>
<feature type="compositionally biased region" description="Basic and acidic residues" evidence="1">
    <location>
        <begin position="96"/>
        <end position="118"/>
    </location>
</feature>